<proteinExistence type="predicted"/>
<dbReference type="EMBL" id="JAIWIU010000048">
    <property type="protein sequence ID" value="MCA2016136.1"/>
    <property type="molecule type" value="Genomic_DNA"/>
</dbReference>
<dbReference type="PANTHER" id="PTHR30603">
    <property type="entry name" value="RNA POLYMERASE SIGMA FACTOR RPO"/>
    <property type="match status" value="1"/>
</dbReference>
<name>A0ABS7YKC7_9VIBR</name>
<dbReference type="InterPro" id="IPR036388">
    <property type="entry name" value="WH-like_DNA-bd_sf"/>
</dbReference>
<comment type="caution">
    <text evidence="1">The sequence shown here is derived from an EMBL/GenBank/DDBJ whole genome shotgun (WGS) entry which is preliminary data.</text>
</comment>
<dbReference type="Gene3D" id="1.20.120.1810">
    <property type="match status" value="1"/>
</dbReference>
<dbReference type="NCBIfam" id="TIGR02937">
    <property type="entry name" value="sigma70-ECF"/>
    <property type="match status" value="1"/>
</dbReference>
<reference evidence="2" key="1">
    <citation type="submission" date="2023-07" db="EMBL/GenBank/DDBJ databases">
        <title>Molecular identification of indigenous halophilic bacteria isolated from red sea cost, biodegradation of synthetic dyes and assessment of degraded metabolite toxicity.</title>
        <authorList>
            <person name="Chaieb K."/>
            <person name="Altayb H.N."/>
        </authorList>
    </citation>
    <scope>NUCLEOTIDE SEQUENCE [LARGE SCALE GENOMIC DNA]</scope>
    <source>
        <strain evidence="2">K20</strain>
    </source>
</reference>
<evidence type="ECO:0000313" key="1">
    <source>
        <dbReference type="EMBL" id="MCA2016136.1"/>
    </source>
</evidence>
<dbReference type="SUPFAM" id="SSF88659">
    <property type="entry name" value="Sigma3 and sigma4 domains of RNA polymerase sigma factors"/>
    <property type="match status" value="1"/>
</dbReference>
<dbReference type="InterPro" id="IPR050239">
    <property type="entry name" value="Sigma-70_RNA_pol_init_factors"/>
</dbReference>
<evidence type="ECO:0000313" key="2">
    <source>
        <dbReference type="Proteomes" id="UP001199044"/>
    </source>
</evidence>
<protein>
    <submittedName>
        <fullName evidence="1">Sigma-70 family RNA polymerase sigma factor</fullName>
    </submittedName>
</protein>
<sequence>MQENRDWSEIQMEINLVTKAQLGDTASANRLVLACQPMIAKAASFFYTRYSRYCDATDNDNFVSIGTLSIYKAINSYDPTKAYESGAQFTTYANWWVKRDISRAISKIIKHNHNELDLETSVECEFDDTTSAIDDIRLRQAVMSLPQTEYWVVKLKYGLDGGDSLTYEQIGTSINKTPRQVKYLYSKALDKIKAHFYTSSAIKNPVLVC</sequence>
<organism evidence="1 2">
    <name type="scientific">Vibrio tritonius</name>
    <dbReference type="NCBI Taxonomy" id="1435069"/>
    <lineage>
        <taxon>Bacteria</taxon>
        <taxon>Pseudomonadati</taxon>
        <taxon>Pseudomonadota</taxon>
        <taxon>Gammaproteobacteria</taxon>
        <taxon>Vibrionales</taxon>
        <taxon>Vibrionaceae</taxon>
        <taxon>Vibrio</taxon>
    </lineage>
</organism>
<dbReference type="RefSeq" id="WP_225250264.1">
    <property type="nucleotide sequence ID" value="NZ_JAIWIU010000048.1"/>
</dbReference>
<dbReference type="Gene3D" id="1.10.10.10">
    <property type="entry name" value="Winged helix-like DNA-binding domain superfamily/Winged helix DNA-binding domain"/>
    <property type="match status" value="1"/>
</dbReference>
<accession>A0ABS7YKC7</accession>
<dbReference type="InterPro" id="IPR013324">
    <property type="entry name" value="RNA_pol_sigma_r3/r4-like"/>
</dbReference>
<dbReference type="SUPFAM" id="SSF88946">
    <property type="entry name" value="Sigma2 domain of RNA polymerase sigma factors"/>
    <property type="match status" value="1"/>
</dbReference>
<dbReference type="InterPro" id="IPR014284">
    <property type="entry name" value="RNA_pol_sigma-70_dom"/>
</dbReference>
<keyword evidence="2" id="KW-1185">Reference proteome</keyword>
<dbReference type="Proteomes" id="UP001199044">
    <property type="component" value="Unassembled WGS sequence"/>
</dbReference>
<gene>
    <name evidence="1" type="ORF">LDJ79_08440</name>
</gene>
<dbReference type="PANTHER" id="PTHR30603:SF47">
    <property type="entry name" value="RNA POLYMERASE SIGMA FACTOR SIGD, CHLOROPLASTIC"/>
    <property type="match status" value="1"/>
</dbReference>
<dbReference type="InterPro" id="IPR013325">
    <property type="entry name" value="RNA_pol_sigma_r2"/>
</dbReference>